<feature type="chain" id="PRO_5021872714" description="Outer membrane protein beta-barrel domain-containing protein" evidence="1">
    <location>
        <begin position="21"/>
        <end position="258"/>
    </location>
</feature>
<protein>
    <recommendedName>
        <fullName evidence="4">Outer membrane protein beta-barrel domain-containing protein</fullName>
    </recommendedName>
</protein>
<evidence type="ECO:0008006" key="4">
    <source>
        <dbReference type="Google" id="ProtNLM"/>
    </source>
</evidence>
<keyword evidence="1" id="KW-0732">Signal</keyword>
<dbReference type="AlphaFoldDB" id="A0A512CDZ0"/>
<comment type="caution">
    <text evidence="2">The sequence shown here is derived from an EMBL/GenBank/DDBJ whole genome shotgun (WGS) entry which is preliminary data.</text>
</comment>
<organism evidence="2 3">
    <name type="scientific">Cyclobacterium qasimii</name>
    <dbReference type="NCBI Taxonomy" id="1350429"/>
    <lineage>
        <taxon>Bacteria</taxon>
        <taxon>Pseudomonadati</taxon>
        <taxon>Bacteroidota</taxon>
        <taxon>Cytophagia</taxon>
        <taxon>Cytophagales</taxon>
        <taxon>Cyclobacteriaceae</taxon>
        <taxon>Cyclobacterium</taxon>
    </lineage>
</organism>
<gene>
    <name evidence="2" type="ORF">CQA01_29610</name>
</gene>
<dbReference type="EMBL" id="BJYV01000015">
    <property type="protein sequence ID" value="GEO22427.1"/>
    <property type="molecule type" value="Genomic_DNA"/>
</dbReference>
<dbReference type="Proteomes" id="UP000321301">
    <property type="component" value="Unassembled WGS sequence"/>
</dbReference>
<name>A0A512CDZ0_9BACT</name>
<evidence type="ECO:0000313" key="3">
    <source>
        <dbReference type="Proteomes" id="UP000321301"/>
    </source>
</evidence>
<reference evidence="2 3" key="1">
    <citation type="submission" date="2019-07" db="EMBL/GenBank/DDBJ databases">
        <title>Whole genome shotgun sequence of Cyclobacterium qasimii NBRC 106168.</title>
        <authorList>
            <person name="Hosoyama A."/>
            <person name="Uohara A."/>
            <person name="Ohji S."/>
            <person name="Ichikawa N."/>
        </authorList>
    </citation>
    <scope>NUCLEOTIDE SEQUENCE [LARGE SCALE GENOMIC DNA]</scope>
    <source>
        <strain evidence="2 3">NBRC 106168</strain>
    </source>
</reference>
<accession>A0A512CDZ0</accession>
<evidence type="ECO:0000313" key="2">
    <source>
        <dbReference type="EMBL" id="GEO22427.1"/>
    </source>
</evidence>
<dbReference type="RefSeq" id="WP_020891214.1">
    <property type="nucleotide sequence ID" value="NZ_BJYV01000015.1"/>
</dbReference>
<proteinExistence type="predicted"/>
<evidence type="ECO:0000256" key="1">
    <source>
        <dbReference type="SAM" id="SignalP"/>
    </source>
</evidence>
<sequence>MKKALLYTLFFILSAGFLQAQNGVNHAVKSLKVSAGYQNNYLNDAILSPLNQQGNGMQFGITYRRTAKNILGISIAYGAGELNSNETNRFTNSYLDINIGLEYLVRIANQNESVDFHVGGAYETRAFFVEWNDLDAFSYTSTQGLAIKGMLTKRLQPKHSIQTSLGIPVAQFLGRPPYNGIDEFIIENQDSPVKIMLQGEPSSFGQYLGLDWNVTYTFQISPRLAWNIDYSLFLQKVNGLHPYKRMSMTPATGITFNL</sequence>
<keyword evidence="3" id="KW-1185">Reference proteome</keyword>
<feature type="signal peptide" evidence="1">
    <location>
        <begin position="1"/>
        <end position="20"/>
    </location>
</feature>